<sequence>MTGNRVAALARYVAPVATISELYHYPVKSCAGVRVPAGALGPAGLAHDRRFLVTDPAGTFRTQRRDPLLATITPAVDDTWLTLSAPGAGAVRVRIDTEAPRRPVTLFGEGFRGIDQGDEAAAWLGAVLGAASRLVVAPPEHDRVTDGRTPGTSAYADSCPVHLLSAASLRELNDRITARGGDPVPMSRFRPNVVVDGWDAHEEDHAPRLTIGGAALAYAKPAIRCAVTMVDQRTGRRAGPEPLRTLASYRRAPGGVAFGGKYAVARPGPVAEGDPVTVADRSEADLGR</sequence>
<keyword evidence="4" id="KW-1185">Reference proteome</keyword>
<evidence type="ECO:0000313" key="3">
    <source>
        <dbReference type="EMBL" id="TDV56610.1"/>
    </source>
</evidence>
<evidence type="ECO:0000259" key="2">
    <source>
        <dbReference type="PROSITE" id="PS51340"/>
    </source>
</evidence>
<evidence type="ECO:0000313" key="4">
    <source>
        <dbReference type="Proteomes" id="UP000294927"/>
    </source>
</evidence>
<feature type="domain" description="MOSC" evidence="2">
    <location>
        <begin position="132"/>
        <end position="279"/>
    </location>
</feature>
<dbReference type="GO" id="GO:0003824">
    <property type="term" value="F:catalytic activity"/>
    <property type="evidence" value="ECO:0007669"/>
    <property type="project" value="InterPro"/>
</dbReference>
<reference evidence="3 4" key="1">
    <citation type="submission" date="2019-03" db="EMBL/GenBank/DDBJ databases">
        <title>Genomic Encyclopedia of Archaeal and Bacterial Type Strains, Phase II (KMG-II): from individual species to whole genera.</title>
        <authorList>
            <person name="Goeker M."/>
        </authorList>
    </citation>
    <scope>NUCLEOTIDE SEQUENCE [LARGE SCALE GENOMIC DNA]</scope>
    <source>
        <strain evidence="3 4">DSM 45499</strain>
    </source>
</reference>
<dbReference type="SUPFAM" id="SSF50800">
    <property type="entry name" value="PK beta-barrel domain-like"/>
    <property type="match status" value="1"/>
</dbReference>
<feature type="region of interest" description="Disordered" evidence="1">
    <location>
        <begin position="269"/>
        <end position="288"/>
    </location>
</feature>
<dbReference type="GO" id="GO:0030170">
    <property type="term" value="F:pyridoxal phosphate binding"/>
    <property type="evidence" value="ECO:0007669"/>
    <property type="project" value="InterPro"/>
</dbReference>
<dbReference type="EMBL" id="SOCP01000002">
    <property type="protein sequence ID" value="TDV56610.1"/>
    <property type="molecule type" value="Genomic_DNA"/>
</dbReference>
<comment type="caution">
    <text evidence="3">The sequence shown here is derived from an EMBL/GenBank/DDBJ whole genome shotgun (WGS) entry which is preliminary data.</text>
</comment>
<gene>
    <name evidence="3" type="ORF">CLV71_102677</name>
</gene>
<dbReference type="Gene3D" id="2.40.33.20">
    <property type="entry name" value="PK beta-barrel domain-like"/>
    <property type="match status" value="1"/>
</dbReference>
<dbReference type="InterPro" id="IPR005303">
    <property type="entry name" value="MOCOS_middle"/>
</dbReference>
<name>A0A4R7W1Z2_9PSEU</name>
<protein>
    <recommendedName>
        <fullName evidence="2">MOSC domain-containing protein</fullName>
    </recommendedName>
</protein>
<dbReference type="PANTHER" id="PTHR14237:SF19">
    <property type="entry name" value="MITOCHONDRIAL AMIDOXIME REDUCING COMPONENT 1"/>
    <property type="match status" value="1"/>
</dbReference>
<dbReference type="Pfam" id="PF03476">
    <property type="entry name" value="MOSC_N"/>
    <property type="match status" value="1"/>
</dbReference>
<dbReference type="SUPFAM" id="SSF141673">
    <property type="entry name" value="MOSC N-terminal domain-like"/>
    <property type="match status" value="1"/>
</dbReference>
<proteinExistence type="predicted"/>
<dbReference type="InterPro" id="IPR011037">
    <property type="entry name" value="Pyrv_Knase-like_insert_dom_sf"/>
</dbReference>
<evidence type="ECO:0000256" key="1">
    <source>
        <dbReference type="SAM" id="MobiDB-lite"/>
    </source>
</evidence>
<dbReference type="PROSITE" id="PS51340">
    <property type="entry name" value="MOSC"/>
    <property type="match status" value="1"/>
</dbReference>
<accession>A0A4R7W1Z2</accession>
<dbReference type="InterPro" id="IPR005302">
    <property type="entry name" value="MoCF_Sase_C"/>
</dbReference>
<dbReference type="GO" id="GO:0030151">
    <property type="term" value="F:molybdenum ion binding"/>
    <property type="evidence" value="ECO:0007669"/>
    <property type="project" value="InterPro"/>
</dbReference>
<dbReference type="PANTHER" id="PTHR14237">
    <property type="entry name" value="MOLYBDOPTERIN COFACTOR SULFURASE MOSC"/>
    <property type="match status" value="1"/>
</dbReference>
<dbReference type="Pfam" id="PF03473">
    <property type="entry name" value="MOSC"/>
    <property type="match status" value="1"/>
</dbReference>
<dbReference type="AlphaFoldDB" id="A0A4R7W1Z2"/>
<organism evidence="3 4">
    <name type="scientific">Actinophytocola oryzae</name>
    <dbReference type="NCBI Taxonomy" id="502181"/>
    <lineage>
        <taxon>Bacteria</taxon>
        <taxon>Bacillati</taxon>
        <taxon>Actinomycetota</taxon>
        <taxon>Actinomycetes</taxon>
        <taxon>Pseudonocardiales</taxon>
        <taxon>Pseudonocardiaceae</taxon>
    </lineage>
</organism>
<dbReference type="Proteomes" id="UP000294927">
    <property type="component" value="Unassembled WGS sequence"/>
</dbReference>